<feature type="chain" id="PRO_5045612452" description="AMIN-like domain-containing protein" evidence="2">
    <location>
        <begin position="19"/>
        <end position="219"/>
    </location>
</feature>
<dbReference type="EMBL" id="JBHLUE010000026">
    <property type="protein sequence ID" value="MFC0567880.1"/>
    <property type="molecule type" value="Genomic_DNA"/>
</dbReference>
<keyword evidence="5" id="KW-1185">Reference proteome</keyword>
<evidence type="ECO:0000256" key="2">
    <source>
        <dbReference type="SAM" id="SignalP"/>
    </source>
</evidence>
<accession>A0ABV6P4D2</accession>
<reference evidence="4 5" key="1">
    <citation type="submission" date="2024-09" db="EMBL/GenBank/DDBJ databases">
        <authorList>
            <person name="Sun Q."/>
            <person name="Mori K."/>
        </authorList>
    </citation>
    <scope>NUCLEOTIDE SEQUENCE [LARGE SCALE GENOMIC DNA]</scope>
    <source>
        <strain evidence="4 5">TBRC 2205</strain>
    </source>
</reference>
<keyword evidence="2" id="KW-0732">Signal</keyword>
<protein>
    <recommendedName>
        <fullName evidence="3">AMIN-like domain-containing protein</fullName>
    </recommendedName>
</protein>
<evidence type="ECO:0000313" key="4">
    <source>
        <dbReference type="EMBL" id="MFC0567880.1"/>
    </source>
</evidence>
<evidence type="ECO:0000256" key="1">
    <source>
        <dbReference type="SAM" id="MobiDB-lite"/>
    </source>
</evidence>
<feature type="domain" description="AMIN-like" evidence="3">
    <location>
        <begin position="97"/>
        <end position="218"/>
    </location>
</feature>
<dbReference type="RefSeq" id="WP_377343231.1">
    <property type="nucleotide sequence ID" value="NZ_JBHLUE010000026.1"/>
</dbReference>
<evidence type="ECO:0000259" key="3">
    <source>
        <dbReference type="Pfam" id="PF24837"/>
    </source>
</evidence>
<dbReference type="Pfam" id="PF24837">
    <property type="entry name" value="AMIN-like"/>
    <property type="match status" value="1"/>
</dbReference>
<comment type="caution">
    <text evidence="4">The sequence shown here is derived from an EMBL/GenBank/DDBJ whole genome shotgun (WGS) entry which is preliminary data.</text>
</comment>
<organism evidence="4 5">
    <name type="scientific">Plantactinospora siamensis</name>
    <dbReference type="NCBI Taxonomy" id="555372"/>
    <lineage>
        <taxon>Bacteria</taxon>
        <taxon>Bacillati</taxon>
        <taxon>Actinomycetota</taxon>
        <taxon>Actinomycetes</taxon>
        <taxon>Micromonosporales</taxon>
        <taxon>Micromonosporaceae</taxon>
        <taxon>Plantactinospora</taxon>
    </lineage>
</organism>
<feature type="signal peptide" evidence="2">
    <location>
        <begin position="1"/>
        <end position="18"/>
    </location>
</feature>
<name>A0ABV6P4D2_9ACTN</name>
<feature type="compositionally biased region" description="Low complexity" evidence="1">
    <location>
        <begin position="28"/>
        <end position="65"/>
    </location>
</feature>
<dbReference type="Proteomes" id="UP001589894">
    <property type="component" value="Unassembled WGS sequence"/>
</dbReference>
<feature type="region of interest" description="Disordered" evidence="1">
    <location>
        <begin position="28"/>
        <end position="79"/>
    </location>
</feature>
<evidence type="ECO:0000313" key="5">
    <source>
        <dbReference type="Proteomes" id="UP001589894"/>
    </source>
</evidence>
<proteinExistence type="predicted"/>
<dbReference type="PROSITE" id="PS51257">
    <property type="entry name" value="PROKAR_LIPOPROTEIN"/>
    <property type="match status" value="1"/>
</dbReference>
<sequence>MKRLISSVAGLALALAVAGCGNGGTGTPTTPTTAGFNPPATAAPAAPPATAAPAAPPATAAPAAPVRELPSPTATTSGWTTGAVTVRHAVAVPPVPTLVGIRTARHPAEGFDRTVFDVSGALPGYQLRYVARPVADGTGRPFAMPGRRFLQIRFEPLAAHDEAGTPTVTRTGTPGCPMLRGYVVTGDFEGVVTVVLVLSDTAAYRAGELPGRIYVDVAT</sequence>
<gene>
    <name evidence="4" type="ORF">ACFFHU_27525</name>
</gene>
<dbReference type="InterPro" id="IPR056303">
    <property type="entry name" value="AMIN-like"/>
</dbReference>